<dbReference type="InterPro" id="IPR013083">
    <property type="entry name" value="Znf_RING/FYVE/PHD"/>
</dbReference>
<evidence type="ECO:0000256" key="1">
    <source>
        <dbReference type="ARBA" id="ARBA00003343"/>
    </source>
</evidence>
<dbReference type="VEuPathDB" id="CryptoDB:Vbra_21184"/>
<dbReference type="GO" id="GO:0000215">
    <property type="term" value="F:tRNA 2'-phosphotransferase activity"/>
    <property type="evidence" value="ECO:0007669"/>
    <property type="project" value="UniProtKB-EC"/>
</dbReference>
<dbReference type="Gene3D" id="3.30.40.10">
    <property type="entry name" value="Zinc/RING finger domain, C3HC4 (zinc finger)"/>
    <property type="match status" value="1"/>
</dbReference>
<dbReference type="PROSITE" id="PS51382">
    <property type="entry name" value="SPX"/>
    <property type="match status" value="1"/>
</dbReference>
<feature type="domain" description="SPX" evidence="14">
    <location>
        <begin position="1"/>
        <end position="205"/>
    </location>
</feature>
<dbReference type="InterPro" id="IPR042081">
    <property type="entry name" value="RNA_2'-PTrans_C"/>
</dbReference>
<dbReference type="PANTHER" id="PTHR12684">
    <property type="entry name" value="PUTATIVE PHOSPHOTRANSFERASE"/>
    <property type="match status" value="1"/>
</dbReference>
<comment type="catalytic activity">
    <reaction evidence="9">
        <text>2'-phospho-[ligated tRNA] + NAD(+) = mature tRNA + ADP-alpha-D-ribose 1'',2''-cyclic phosphate + nicotinamide</text>
        <dbReference type="Rhea" id="RHEA:23324"/>
        <dbReference type="Rhea" id="RHEA-COMP:11106"/>
        <dbReference type="Rhea" id="RHEA-COMP:11107"/>
        <dbReference type="ChEBI" id="CHEBI:17154"/>
        <dbReference type="ChEBI" id="CHEBI:57540"/>
        <dbReference type="ChEBI" id="CHEBI:76596"/>
        <dbReference type="ChEBI" id="CHEBI:82883"/>
        <dbReference type="ChEBI" id="CHEBI:85027"/>
        <dbReference type="EC" id="2.7.1.160"/>
    </reaction>
</comment>
<evidence type="ECO:0000313" key="16">
    <source>
        <dbReference type="Proteomes" id="UP000041254"/>
    </source>
</evidence>
<dbReference type="InterPro" id="IPR004331">
    <property type="entry name" value="SPX_dom"/>
</dbReference>
<dbReference type="Pfam" id="PF01885">
    <property type="entry name" value="PTS_2-RNA"/>
    <property type="match status" value="1"/>
</dbReference>
<protein>
    <recommendedName>
        <fullName evidence="3">2'-phosphotransferase</fullName>
        <ecNumber evidence="3">2.7.1.160</ecNumber>
    </recommendedName>
</protein>
<dbReference type="InterPro" id="IPR017907">
    <property type="entry name" value="Znf_RING_CS"/>
</dbReference>
<dbReference type="PROSITE" id="PS00518">
    <property type="entry name" value="ZF_RING_1"/>
    <property type="match status" value="1"/>
</dbReference>
<evidence type="ECO:0000256" key="8">
    <source>
        <dbReference type="ARBA" id="ARBA00023027"/>
    </source>
</evidence>
<dbReference type="OrthoDB" id="419694at2759"/>
<keyword evidence="4" id="KW-0808">Transferase</keyword>
<evidence type="ECO:0000256" key="12">
    <source>
        <dbReference type="SAM" id="MobiDB-lite"/>
    </source>
</evidence>
<dbReference type="EMBL" id="CDMY01000369">
    <property type="protein sequence ID" value="CEM06704.1"/>
    <property type="molecule type" value="Genomic_DNA"/>
</dbReference>
<keyword evidence="6 10" id="KW-0863">Zinc-finger</keyword>
<dbReference type="InParanoid" id="A0A0G4F3X2"/>
<organism evidence="15 16">
    <name type="scientific">Vitrella brassicaformis (strain CCMP3155)</name>
    <dbReference type="NCBI Taxonomy" id="1169540"/>
    <lineage>
        <taxon>Eukaryota</taxon>
        <taxon>Sar</taxon>
        <taxon>Alveolata</taxon>
        <taxon>Colpodellida</taxon>
        <taxon>Vitrellaceae</taxon>
        <taxon>Vitrella</taxon>
    </lineage>
</organism>
<dbReference type="Proteomes" id="UP000041254">
    <property type="component" value="Unassembled WGS sequence"/>
</dbReference>
<feature type="domain" description="RING-type" evidence="13">
    <location>
        <begin position="248"/>
        <end position="286"/>
    </location>
</feature>
<dbReference type="Gene3D" id="3.20.170.30">
    <property type="match status" value="1"/>
</dbReference>
<dbReference type="PROSITE" id="PS50089">
    <property type="entry name" value="ZF_RING_2"/>
    <property type="match status" value="1"/>
</dbReference>
<reference evidence="15 16" key="1">
    <citation type="submission" date="2014-11" db="EMBL/GenBank/DDBJ databases">
        <authorList>
            <person name="Zhu J."/>
            <person name="Qi W."/>
            <person name="Song R."/>
        </authorList>
    </citation>
    <scope>NUCLEOTIDE SEQUENCE [LARGE SCALE GENOMIC DNA]</scope>
</reference>
<accession>A0A0G4F3X2</accession>
<dbReference type="GO" id="GO:0006388">
    <property type="term" value="P:tRNA splicing, via endonucleolytic cleavage and ligation"/>
    <property type="evidence" value="ECO:0007669"/>
    <property type="project" value="TreeGrafter"/>
</dbReference>
<feature type="region of interest" description="Disordered" evidence="12">
    <location>
        <begin position="428"/>
        <end position="501"/>
    </location>
</feature>
<evidence type="ECO:0000256" key="9">
    <source>
        <dbReference type="ARBA" id="ARBA00047949"/>
    </source>
</evidence>
<evidence type="ECO:0000256" key="5">
    <source>
        <dbReference type="ARBA" id="ARBA00022723"/>
    </source>
</evidence>
<evidence type="ECO:0000256" key="10">
    <source>
        <dbReference type="PROSITE-ProRule" id="PRU00175"/>
    </source>
</evidence>
<feature type="coiled-coil region" evidence="11">
    <location>
        <begin position="68"/>
        <end position="106"/>
    </location>
</feature>
<evidence type="ECO:0000256" key="11">
    <source>
        <dbReference type="SAM" id="Coils"/>
    </source>
</evidence>
<evidence type="ECO:0000256" key="3">
    <source>
        <dbReference type="ARBA" id="ARBA00012007"/>
    </source>
</evidence>
<keyword evidence="16" id="KW-1185">Reference proteome</keyword>
<evidence type="ECO:0000259" key="14">
    <source>
        <dbReference type="PROSITE" id="PS51382"/>
    </source>
</evidence>
<name>A0A0G4F3X2_VITBC</name>
<keyword evidence="8" id="KW-0520">NAD</keyword>
<keyword evidence="7" id="KW-0862">Zinc</keyword>
<sequence length="933" mass="104476">MKFGKRIREAARKSSGHYYIDYKSLKRLVKRIRTAVESELLTQTCEAPSDPSAAMHPEGGHTLNEAFEQQLELEIQKVEDDFRRALSALQARYDRLKARLDQLHADSNCLPPHNHTGSSSSSDTTAPPQAQLSTEVVGDFDQFLSLLTTSGYPQWCLDLFGEIRDLSRAFDQLRKAVVWNSIAVAKILKKRRKNTPYGHTRQASYYLLTREFYTGPQLAALVTGLDCMVEEVMLLVTGRPINRDSYECPICYETLKSPVVLPCSHRFCLRCLAKAAESFEACPLCRRYIEPELVTVDEGLERFVKRHFLAHTHIQLPPPRAVRQSAATRAFESISWVPSFIVMAVVRVLSFIMARLLIAPLTALIAMRPWHHQQRPADIDPAKQDRGDAETEIGPPVRLAAHRPSPLTLPKAAVADGGNERLVREWRVAESPSPPRYAHRHDNRTGQRVSWKSDENEPTTPPSSHSPPILIHRCTSGREGGEPTSARSADPHEGVSSPSEKLRWFVSRQGLEKRGLRRYHTNPESAKVRVPEGLAASDGGVSPKYVSSATPLMEDSAQPWSPSTPTEQSPRRMVHRSACHLLPPTHPSVHSETDTYHSCLSASPSIHSNHSHHHHQPAIISCVSSVASMDGEWPEGLPWPPVEGCVTSDQQYAIIKRLNYILRHGAPHLGLPMREDGYVRVCELLALEEMQGVTTEIMQEVVKTCHKRRYEVREDAHEGPLIRATQGHTIRQLRTDRALQKIISPEEIPVCVHGTYMRNWLGIRLLGLHRMSRNHIHFAPGLLDAREVISGMRRSSEVAIYINTHQAMHDGITFFRSSNNVILTEGLQGALPPRYFSTVRQLQWDVDLWRDGVDLTEQYLDRLSGDGGGVQPHDGGHGHGLPASLPPAEEVFVSQLKQEVESVHSSPFNPGFIAVVNSSLAKEVDELVPLDDD</sequence>
<dbReference type="PANTHER" id="PTHR12684:SF2">
    <property type="entry name" value="TRNA 2'-PHOSPHOTRANSFERASE 1"/>
    <property type="match status" value="1"/>
</dbReference>
<evidence type="ECO:0000256" key="4">
    <source>
        <dbReference type="ARBA" id="ARBA00022679"/>
    </source>
</evidence>
<evidence type="ECO:0000259" key="13">
    <source>
        <dbReference type="PROSITE" id="PS50089"/>
    </source>
</evidence>
<dbReference type="AlphaFoldDB" id="A0A0G4F3X2"/>
<feature type="region of interest" description="Disordered" evidence="12">
    <location>
        <begin position="107"/>
        <end position="131"/>
    </location>
</feature>
<proteinExistence type="inferred from homology"/>
<dbReference type="Pfam" id="PF13920">
    <property type="entry name" value="zf-C3HC4_3"/>
    <property type="match status" value="1"/>
</dbReference>
<dbReference type="InterPro" id="IPR042080">
    <property type="entry name" value="RNA_2'-PTrans_N"/>
</dbReference>
<dbReference type="SMART" id="SM00184">
    <property type="entry name" value="RING"/>
    <property type="match status" value="1"/>
</dbReference>
<evidence type="ECO:0000256" key="2">
    <source>
        <dbReference type="ARBA" id="ARBA00009836"/>
    </source>
</evidence>
<dbReference type="SUPFAM" id="SSF57850">
    <property type="entry name" value="RING/U-box"/>
    <property type="match status" value="1"/>
</dbReference>
<evidence type="ECO:0000313" key="15">
    <source>
        <dbReference type="EMBL" id="CEM06704.1"/>
    </source>
</evidence>
<dbReference type="SUPFAM" id="SSF56399">
    <property type="entry name" value="ADP-ribosylation"/>
    <property type="match status" value="1"/>
</dbReference>
<dbReference type="EC" id="2.7.1.160" evidence="3"/>
<comment type="similarity">
    <text evidence="2">Belongs to the KptA/TPT1 family.</text>
</comment>
<feature type="compositionally biased region" description="Polar residues" evidence="12">
    <location>
        <begin position="115"/>
        <end position="131"/>
    </location>
</feature>
<dbReference type="InterPro" id="IPR002745">
    <property type="entry name" value="Ptrans_KptA/Tpt1"/>
</dbReference>
<gene>
    <name evidence="15" type="ORF">Vbra_21184</name>
</gene>
<keyword evidence="11" id="KW-0175">Coiled coil</keyword>
<evidence type="ECO:0000256" key="7">
    <source>
        <dbReference type="ARBA" id="ARBA00022833"/>
    </source>
</evidence>
<comment type="function">
    <text evidence="1">Catalyzes the last step of tRNA splicing, the transfer of the splice junction 2'-phosphate from ligated tRNA to NAD to produce ADP-ribose 1''-2'' cyclic phosphate.</text>
</comment>
<dbReference type="CDD" id="cd14447">
    <property type="entry name" value="SPX"/>
    <property type="match status" value="1"/>
</dbReference>
<dbReference type="InterPro" id="IPR001841">
    <property type="entry name" value="Znf_RING"/>
</dbReference>
<evidence type="ECO:0000256" key="6">
    <source>
        <dbReference type="ARBA" id="ARBA00022771"/>
    </source>
</evidence>
<keyword evidence="5" id="KW-0479">Metal-binding</keyword>
<dbReference type="Gene3D" id="1.10.10.970">
    <property type="entry name" value="RNA 2'-phosphotransferase, Tpt1/KptA family, N-terminal domain"/>
    <property type="match status" value="1"/>
</dbReference>
<dbReference type="GO" id="GO:0008270">
    <property type="term" value="F:zinc ion binding"/>
    <property type="evidence" value="ECO:0007669"/>
    <property type="project" value="UniProtKB-KW"/>
</dbReference>